<evidence type="ECO:0000256" key="6">
    <source>
        <dbReference type="ARBA" id="ARBA00022600"/>
    </source>
</evidence>
<evidence type="ECO:0000256" key="2">
    <source>
        <dbReference type="ARBA" id="ARBA00006219"/>
    </source>
</evidence>
<dbReference type="GO" id="GO:0005978">
    <property type="term" value="P:glycogen biosynthetic process"/>
    <property type="evidence" value="ECO:0007669"/>
    <property type="project" value="UniProtKB-UniPathway"/>
</dbReference>
<comment type="pathway">
    <text evidence="1">Glycan biosynthesis; glycogen biosynthesis.</text>
</comment>
<dbReference type="AlphaFoldDB" id="A0A2K9DIN0"/>
<keyword evidence="12" id="KW-0119">Carbohydrate metabolism</keyword>
<comment type="catalytic activity">
    <reaction evidence="14">
        <text>D-maltose + ATP = alpha-maltose 1-phosphate + ADP + H(+)</text>
        <dbReference type="Rhea" id="RHEA:31915"/>
        <dbReference type="ChEBI" id="CHEBI:15378"/>
        <dbReference type="ChEBI" id="CHEBI:17306"/>
        <dbReference type="ChEBI" id="CHEBI:30616"/>
        <dbReference type="ChEBI" id="CHEBI:63576"/>
        <dbReference type="ChEBI" id="CHEBI:456216"/>
        <dbReference type="EC" id="2.7.1.175"/>
    </reaction>
</comment>
<evidence type="ECO:0000256" key="1">
    <source>
        <dbReference type="ARBA" id="ARBA00004964"/>
    </source>
</evidence>
<organism evidence="16 17">
    <name type="scientific">Microbacterium hominis</name>
    <dbReference type="NCBI Taxonomy" id="162426"/>
    <lineage>
        <taxon>Bacteria</taxon>
        <taxon>Bacillati</taxon>
        <taxon>Actinomycetota</taxon>
        <taxon>Actinomycetes</taxon>
        <taxon>Micrococcales</taxon>
        <taxon>Microbacteriaceae</taxon>
        <taxon>Microbacterium</taxon>
    </lineage>
</organism>
<keyword evidence="10" id="KW-0067">ATP-binding</keyword>
<evidence type="ECO:0000313" key="17">
    <source>
        <dbReference type="Proteomes" id="UP000233276"/>
    </source>
</evidence>
<evidence type="ECO:0000256" key="10">
    <source>
        <dbReference type="ARBA" id="ARBA00022840"/>
    </source>
</evidence>
<evidence type="ECO:0000256" key="3">
    <source>
        <dbReference type="ARBA" id="ARBA00011245"/>
    </source>
</evidence>
<evidence type="ECO:0000256" key="9">
    <source>
        <dbReference type="ARBA" id="ARBA00022777"/>
    </source>
</evidence>
<evidence type="ECO:0000313" key="16">
    <source>
        <dbReference type="EMBL" id="AUG29347.1"/>
    </source>
</evidence>
<dbReference type="KEGG" id="mhos:CXR34_07665"/>
<dbReference type="SUPFAM" id="SSF56112">
    <property type="entry name" value="Protein kinase-like (PK-like)"/>
    <property type="match status" value="1"/>
</dbReference>
<evidence type="ECO:0000256" key="4">
    <source>
        <dbReference type="ARBA" id="ARBA00011962"/>
    </source>
</evidence>
<comment type="similarity">
    <text evidence="2">Belongs to the aminoglycoside phosphotransferase family.</text>
</comment>
<accession>A0A2K9DIN0</accession>
<dbReference type="UniPathway" id="UPA00164"/>
<sequence>MQTTLRHLAAWMPQQRWYTPTGGEPRLRVLAERRLSSSAPDVDVRLLIVGDGDDADAIVYQVPLVWRPRTGEPEPSHTVGVDDDRLLVDGPHDPAFTAALLVELGRPDLAGPASVLTGEQSNTSVIFRPSHAAPVICKVFRRLHPGINPDIELQSALAAAGSAHVPPVIGHLDGEWTSTAPGEPAVRGSLAFAQEFLPDVEDAWRVALAAAAVSADFSAEAQSLGRATADVHRDLAHLFPTPPADADARRSIVAAWRRRLSIAVAEVPALGAFHDAVARIYARAEAAPWPHLQRVHGDYHLGQVLHSPTRGWMLLDFEGEPMRPISERRAPDLALRDIAGMLRSFDYVAGSLRLQRGPHQLDATADAAADAWALAARTSFLTGYGSTFADPSGALLDALELDKAVYEAIYEARHRPAWLAIPLAAVARLVTR</sequence>
<keyword evidence="8" id="KW-0547">Nucleotide-binding</keyword>
<dbReference type="EC" id="2.7.1.175" evidence="4"/>
<evidence type="ECO:0000256" key="8">
    <source>
        <dbReference type="ARBA" id="ARBA00022741"/>
    </source>
</evidence>
<evidence type="ECO:0000256" key="14">
    <source>
        <dbReference type="ARBA" id="ARBA00049067"/>
    </source>
</evidence>
<dbReference type="InterPro" id="IPR011009">
    <property type="entry name" value="Kinase-like_dom_sf"/>
</dbReference>
<dbReference type="Gene3D" id="3.90.1200.10">
    <property type="match status" value="1"/>
</dbReference>
<keyword evidence="9" id="KW-0418">Kinase</keyword>
<dbReference type="GO" id="GO:0016301">
    <property type="term" value="F:kinase activity"/>
    <property type="evidence" value="ECO:0007669"/>
    <property type="project" value="UniProtKB-KW"/>
</dbReference>
<gene>
    <name evidence="16" type="ORF">CXR34_07665</name>
</gene>
<dbReference type="EMBL" id="CP025299">
    <property type="protein sequence ID" value="AUG29347.1"/>
    <property type="molecule type" value="Genomic_DNA"/>
</dbReference>
<comment type="subunit">
    <text evidence="3">Monomer.</text>
</comment>
<evidence type="ECO:0000256" key="13">
    <source>
        <dbReference type="ARBA" id="ARBA00031251"/>
    </source>
</evidence>
<dbReference type="Proteomes" id="UP000233276">
    <property type="component" value="Chromosome"/>
</dbReference>
<protein>
    <recommendedName>
        <fullName evidence="5">Maltokinase</fullName>
        <ecNumber evidence="4">2.7.1.175</ecNumber>
    </recommendedName>
    <alternativeName>
        <fullName evidence="13">Maltose-1-phosphate synthase</fullName>
    </alternativeName>
</protein>
<evidence type="ECO:0000256" key="11">
    <source>
        <dbReference type="ARBA" id="ARBA00023056"/>
    </source>
</evidence>
<evidence type="ECO:0000256" key="7">
    <source>
        <dbReference type="ARBA" id="ARBA00022679"/>
    </source>
</evidence>
<evidence type="ECO:0000259" key="15">
    <source>
        <dbReference type="Pfam" id="PF18085"/>
    </source>
</evidence>
<keyword evidence="6" id="KW-0321">Glycogen metabolism</keyword>
<name>A0A2K9DIN0_9MICO</name>
<evidence type="ECO:0000256" key="12">
    <source>
        <dbReference type="ARBA" id="ARBA00023277"/>
    </source>
</evidence>
<keyword evidence="7 16" id="KW-0808">Transferase</keyword>
<feature type="domain" description="Maltokinase N-terminal cap" evidence="15">
    <location>
        <begin position="11"/>
        <end position="93"/>
    </location>
</feature>
<keyword evidence="11" id="KW-0320">Glycogen biosynthesis</keyword>
<dbReference type="InterPro" id="IPR040999">
    <property type="entry name" value="Mak_N_cap"/>
</dbReference>
<dbReference type="Pfam" id="PF18085">
    <property type="entry name" value="Mak_N_cap"/>
    <property type="match status" value="1"/>
</dbReference>
<dbReference type="GO" id="GO:0005524">
    <property type="term" value="F:ATP binding"/>
    <property type="evidence" value="ECO:0007669"/>
    <property type="project" value="UniProtKB-KW"/>
</dbReference>
<dbReference type="RefSeq" id="WP_101306092.1">
    <property type="nucleotide sequence ID" value="NZ_CP025299.1"/>
</dbReference>
<evidence type="ECO:0000256" key="5">
    <source>
        <dbReference type="ARBA" id="ARBA00013882"/>
    </source>
</evidence>
<proteinExistence type="inferred from homology"/>
<reference evidence="16 17" key="1">
    <citation type="submission" date="2017-12" db="EMBL/GenBank/DDBJ databases">
        <title>Isolation and characterization of estrogens degradatiion strain Microbacterium hominis SJTG1.</title>
        <authorList>
            <person name="Xiong W."/>
            <person name="Yin C."/>
            <person name="Zheng D."/>
            <person name="Liang R."/>
        </authorList>
    </citation>
    <scope>NUCLEOTIDE SEQUENCE [LARGE SCALE GENOMIC DNA]</scope>
    <source>
        <strain evidence="16 17">SJTG1</strain>
    </source>
</reference>